<dbReference type="eggNOG" id="ENOG502ZDAJ">
    <property type="taxonomic scope" value="Bacteria"/>
</dbReference>
<dbReference type="EMBL" id="CP008947">
    <property type="protein sequence ID" value="AII03397.1"/>
    <property type="molecule type" value="Genomic_DNA"/>
</dbReference>
<accession>A0A076EE37</accession>
<organism evidence="1 2">
    <name type="scientific">Rhodococcus opacus</name>
    <name type="common">Nocardia opaca</name>
    <dbReference type="NCBI Taxonomy" id="37919"/>
    <lineage>
        <taxon>Bacteria</taxon>
        <taxon>Bacillati</taxon>
        <taxon>Actinomycetota</taxon>
        <taxon>Actinomycetes</taxon>
        <taxon>Mycobacteriales</taxon>
        <taxon>Nocardiaceae</taxon>
        <taxon>Rhodococcus</taxon>
    </lineage>
</organism>
<reference evidence="1 2" key="1">
    <citation type="submission" date="2014-07" db="EMBL/GenBank/DDBJ databases">
        <title>Genome Sequence of Rhodococcus opacus Strain R7, a Biodegrader of Mono- and Polycyclic Aromatic Hydrocarbons.</title>
        <authorList>
            <person name="Di Gennaro P."/>
            <person name="Zampolli J."/>
            <person name="Presti I."/>
            <person name="Cappelletti M."/>
            <person name="D'Ursi P."/>
            <person name="Orro A."/>
            <person name="Mezzelani A."/>
            <person name="Milanesi L."/>
        </authorList>
    </citation>
    <scope>NUCLEOTIDE SEQUENCE [LARGE SCALE GENOMIC DNA]</scope>
    <source>
        <strain evidence="1 2">R7</strain>
    </source>
</reference>
<dbReference type="AlphaFoldDB" id="A0A076EE37"/>
<sequence>MNHPTTPLLLPATALVGIGADSHALTAKLDLEVYAAEGATQQVCIVVTPPAPLPFAASTEEDLESAKTLIADVVHSLQSAVTKFREQGVAHGSIAVLAPAKAVLGESSSVLPGLVGGAVLSLCRTVAIELKKDSVSLNTVLHGDFSVAECDAIASLLHVFRSSPALTGQEIYTADGPNLGRIKP</sequence>
<protein>
    <submittedName>
        <fullName evidence="1">Uncharacterized protein</fullName>
    </submittedName>
</protein>
<proteinExistence type="predicted"/>
<name>A0A076EE37_RHOOP</name>
<evidence type="ECO:0000313" key="2">
    <source>
        <dbReference type="Proteomes" id="UP000028488"/>
    </source>
</evidence>
<dbReference type="RefSeq" id="WP_128638380.1">
    <property type="nucleotide sequence ID" value="NZ_CP008947.1"/>
</dbReference>
<evidence type="ECO:0000313" key="1">
    <source>
        <dbReference type="EMBL" id="AII03397.1"/>
    </source>
</evidence>
<gene>
    <name evidence="1" type="ORF">EP51_01625</name>
</gene>
<dbReference type="Proteomes" id="UP000028488">
    <property type="component" value="Chromosome"/>
</dbReference>